<feature type="compositionally biased region" description="Acidic residues" evidence="1">
    <location>
        <begin position="98"/>
        <end position="112"/>
    </location>
</feature>
<dbReference type="Proteomes" id="UP001152024">
    <property type="component" value="Unassembled WGS sequence"/>
</dbReference>
<gene>
    <name evidence="3" type="ORF">NW768_002350</name>
</gene>
<evidence type="ECO:0000259" key="2">
    <source>
        <dbReference type="PROSITE" id="PS50181"/>
    </source>
</evidence>
<name>A0ABQ8RNF8_FUSEQ</name>
<keyword evidence="4" id="KW-1185">Reference proteome</keyword>
<dbReference type="InterPro" id="IPR001810">
    <property type="entry name" value="F-box_dom"/>
</dbReference>
<dbReference type="InterPro" id="IPR036047">
    <property type="entry name" value="F-box-like_dom_sf"/>
</dbReference>
<feature type="compositionally biased region" description="Acidic residues" evidence="1">
    <location>
        <begin position="66"/>
        <end position="78"/>
    </location>
</feature>
<sequence length="616" mass="70160">MAIARIRTPNEPPSAAWNLDGANYVSWMKYPFVDVAEDRDCKDCTTIDRTPADPQVLEWDTLPIWPDDDDPDDADWIPDDQSQTDSEPLEYDSGAESGSDDSSSETTEDPDDAEELYAVSNLCNQPRPERLPHGTWYNNKVFYTGTREAPLLTDFPEQDGRKVPFEHIASPSCQSLRGINGHVLSLEQMKSCRNLRLILPKQANWELGAEDELLEKDSLFFITGETNGSSATQGNSWAGWRSFYPSRHGVQELTTNWESINVGVIDTDVTMPVPVHSYCLDIYAKTSFRRMGRVDLDGLWHWREIEDNPTSYNMDLSEIPTLRSEVTGAREEWYYPWHHFPGDEWLVANPVEIPGIGNAFELCLNLTVGEGSAQAHAKLLNLPPEMMDLILESLRPRELNAVAKTCRAMYHLTQPKFRARVLEKMVWLWEISEGNQYPESPFEPVAWDPICPLGIPPPTLPVGLEDEASETRCWEEIIAEFPEMKEVGEAVRAINTLRRNEIEVPYQEKLAALSRAWHGFRTGVGNWISDSGTSGSKVDWRRTYAIFNPRTTKIPGIRNRKRIWDRCEKILDCVRRVHELGQIENKAGELAAKLAHPHHPGWYTTEAERNWDLGNI</sequence>
<protein>
    <recommendedName>
        <fullName evidence="2">F-box domain-containing protein</fullName>
    </recommendedName>
</protein>
<proteinExistence type="predicted"/>
<dbReference type="PROSITE" id="PS50181">
    <property type="entry name" value="FBOX"/>
    <property type="match status" value="1"/>
</dbReference>
<evidence type="ECO:0000313" key="4">
    <source>
        <dbReference type="Proteomes" id="UP001152024"/>
    </source>
</evidence>
<comment type="caution">
    <text evidence="3">The sequence shown here is derived from an EMBL/GenBank/DDBJ whole genome shotgun (WGS) entry which is preliminary data.</text>
</comment>
<dbReference type="SUPFAM" id="SSF81383">
    <property type="entry name" value="F-box domain"/>
    <property type="match status" value="1"/>
</dbReference>
<reference evidence="3" key="1">
    <citation type="submission" date="2022-09" db="EMBL/GenBank/DDBJ databases">
        <title>Fusarium specimens isolated from Avocado Roots.</title>
        <authorList>
            <person name="Stajich J."/>
            <person name="Roper C."/>
            <person name="Heimlech-Rivalta G."/>
        </authorList>
    </citation>
    <scope>NUCLEOTIDE SEQUENCE</scope>
    <source>
        <strain evidence="3">CF00095</strain>
    </source>
</reference>
<feature type="domain" description="F-box" evidence="2">
    <location>
        <begin position="376"/>
        <end position="425"/>
    </location>
</feature>
<dbReference type="CDD" id="cd09917">
    <property type="entry name" value="F-box_SF"/>
    <property type="match status" value="1"/>
</dbReference>
<organism evidence="3 4">
    <name type="scientific">Fusarium equiseti</name>
    <name type="common">Fusarium scirpi</name>
    <dbReference type="NCBI Taxonomy" id="61235"/>
    <lineage>
        <taxon>Eukaryota</taxon>
        <taxon>Fungi</taxon>
        <taxon>Dikarya</taxon>
        <taxon>Ascomycota</taxon>
        <taxon>Pezizomycotina</taxon>
        <taxon>Sordariomycetes</taxon>
        <taxon>Hypocreomycetidae</taxon>
        <taxon>Hypocreales</taxon>
        <taxon>Nectriaceae</taxon>
        <taxon>Fusarium</taxon>
        <taxon>Fusarium incarnatum-equiseti species complex</taxon>
    </lineage>
</organism>
<evidence type="ECO:0000313" key="3">
    <source>
        <dbReference type="EMBL" id="KAJ4138515.1"/>
    </source>
</evidence>
<dbReference type="Pfam" id="PF00646">
    <property type="entry name" value="F-box"/>
    <property type="match status" value="1"/>
</dbReference>
<evidence type="ECO:0000256" key="1">
    <source>
        <dbReference type="SAM" id="MobiDB-lite"/>
    </source>
</evidence>
<accession>A0ABQ8RNF8</accession>
<feature type="region of interest" description="Disordered" evidence="1">
    <location>
        <begin position="59"/>
        <end position="112"/>
    </location>
</feature>
<dbReference type="EMBL" id="JAOQBH010000003">
    <property type="protein sequence ID" value="KAJ4138515.1"/>
    <property type="molecule type" value="Genomic_DNA"/>
</dbReference>